<dbReference type="Proteomes" id="UP000176308">
    <property type="component" value="Unassembled WGS sequence"/>
</dbReference>
<dbReference type="EMBL" id="MHOX01000007">
    <property type="protein sequence ID" value="OGZ71341.1"/>
    <property type="molecule type" value="Genomic_DNA"/>
</dbReference>
<feature type="transmembrane region" description="Helical" evidence="1">
    <location>
        <begin position="31"/>
        <end position="50"/>
    </location>
</feature>
<protein>
    <submittedName>
        <fullName evidence="2">Uncharacterized protein</fullName>
    </submittedName>
</protein>
<feature type="transmembrane region" description="Helical" evidence="1">
    <location>
        <begin position="99"/>
        <end position="127"/>
    </location>
</feature>
<evidence type="ECO:0000313" key="3">
    <source>
        <dbReference type="Proteomes" id="UP000176308"/>
    </source>
</evidence>
<keyword evidence="1" id="KW-0812">Transmembrane</keyword>
<sequence length="129" mass="15571">MENSERENIIIMWFLWQFYEMPKFLFSCWKGYLLFGLDYFSIHLLLKTLFSPWRRYNWLYPKGFDIKEFFNTLISNTFSRILGAMCRVVLIIIGITAQIFIFIAGIVIILLWFLLPFIIIFCILFLLTL</sequence>
<keyword evidence="1" id="KW-1133">Transmembrane helix</keyword>
<organism evidence="2 3">
    <name type="scientific">Candidatus Staskawiczbacteria bacterium RIFCSPLOWO2_01_FULL_33_9</name>
    <dbReference type="NCBI Taxonomy" id="1802211"/>
    <lineage>
        <taxon>Bacteria</taxon>
        <taxon>Candidatus Staskawicziibacteriota</taxon>
    </lineage>
</organism>
<feature type="transmembrane region" description="Helical" evidence="1">
    <location>
        <begin position="70"/>
        <end position="93"/>
    </location>
</feature>
<reference evidence="2 3" key="1">
    <citation type="journal article" date="2016" name="Nat. Commun.">
        <title>Thousands of microbial genomes shed light on interconnected biogeochemical processes in an aquifer system.</title>
        <authorList>
            <person name="Anantharaman K."/>
            <person name="Brown C.T."/>
            <person name="Hug L.A."/>
            <person name="Sharon I."/>
            <person name="Castelle C.J."/>
            <person name="Probst A.J."/>
            <person name="Thomas B.C."/>
            <person name="Singh A."/>
            <person name="Wilkins M.J."/>
            <person name="Karaoz U."/>
            <person name="Brodie E.L."/>
            <person name="Williams K.H."/>
            <person name="Hubbard S.S."/>
            <person name="Banfield J.F."/>
        </authorList>
    </citation>
    <scope>NUCLEOTIDE SEQUENCE [LARGE SCALE GENOMIC DNA]</scope>
</reference>
<name>A0A1G2I9W2_9BACT</name>
<keyword evidence="1" id="KW-0472">Membrane</keyword>
<gene>
    <name evidence="2" type="ORF">A2904_02240</name>
</gene>
<accession>A0A1G2I9W2</accession>
<evidence type="ECO:0000313" key="2">
    <source>
        <dbReference type="EMBL" id="OGZ71341.1"/>
    </source>
</evidence>
<proteinExistence type="predicted"/>
<comment type="caution">
    <text evidence="2">The sequence shown here is derived from an EMBL/GenBank/DDBJ whole genome shotgun (WGS) entry which is preliminary data.</text>
</comment>
<evidence type="ECO:0000256" key="1">
    <source>
        <dbReference type="SAM" id="Phobius"/>
    </source>
</evidence>
<dbReference type="AlphaFoldDB" id="A0A1G2I9W2"/>